<dbReference type="InterPro" id="IPR000620">
    <property type="entry name" value="EamA_dom"/>
</dbReference>
<feature type="transmembrane region" description="Helical" evidence="6">
    <location>
        <begin position="156"/>
        <end position="176"/>
    </location>
</feature>
<comment type="subcellular location">
    <subcellularLocation>
        <location evidence="1">Endomembrane system</location>
        <topology evidence="1">Multi-pass membrane protein</topology>
    </subcellularLocation>
</comment>
<dbReference type="InterPro" id="IPR037185">
    <property type="entry name" value="EmrE-like"/>
</dbReference>
<sequence length="304" mass="33673">MNLINYVLLLIIGLIWGSQFFFVEWVVHTIPPVTLAASKALLGTVTLVIIQMFSSRREKKERREGYKKIWLSYFWIALLEAVSPFFLIGLGQQSINSSISAILIGTTPIFTIILVRFFVPDEKLNIKNLCSIIIGFIGLSILVGPEYTSASLQNNLLGDVAILGAALSFAASLILIKRLPPISSVLAMRNVLFIATVILIPLSLMFDAPWTIRLTLQQTIAVIVLGTVQAGIVYMLYYILINRTGATFASLTNYLVPLFGVILGTVFLNEDLKWNDSTALLLILISLGVNEIKGKKKKFDTNYS</sequence>
<feature type="domain" description="EamA" evidence="7">
    <location>
        <begin position="6"/>
        <end position="143"/>
    </location>
</feature>
<reference evidence="8 9" key="1">
    <citation type="submission" date="2016-10" db="EMBL/GenBank/DDBJ databases">
        <authorList>
            <person name="de Groot N.N."/>
        </authorList>
    </citation>
    <scope>NUCLEOTIDE SEQUENCE [LARGE SCALE GENOMIC DNA]</scope>
    <source>
        <strain evidence="8 9">DSM 2895</strain>
    </source>
</reference>
<dbReference type="AlphaFoldDB" id="A0A1G8HV22"/>
<name>A0A1G8HV22_ANEMI</name>
<evidence type="ECO:0000256" key="3">
    <source>
        <dbReference type="ARBA" id="ARBA00022692"/>
    </source>
</evidence>
<evidence type="ECO:0000256" key="6">
    <source>
        <dbReference type="SAM" id="Phobius"/>
    </source>
</evidence>
<evidence type="ECO:0000259" key="7">
    <source>
        <dbReference type="Pfam" id="PF00892"/>
    </source>
</evidence>
<dbReference type="InterPro" id="IPR050638">
    <property type="entry name" value="AA-Vitamin_Transporters"/>
</dbReference>
<feature type="domain" description="EamA" evidence="7">
    <location>
        <begin position="157"/>
        <end position="287"/>
    </location>
</feature>
<keyword evidence="3 6" id="KW-0812">Transmembrane</keyword>
<feature type="transmembrane region" description="Helical" evidence="6">
    <location>
        <begin position="126"/>
        <end position="144"/>
    </location>
</feature>
<dbReference type="Pfam" id="PF00892">
    <property type="entry name" value="EamA"/>
    <property type="match status" value="2"/>
</dbReference>
<feature type="transmembrane region" description="Helical" evidence="6">
    <location>
        <begin position="251"/>
        <end position="268"/>
    </location>
</feature>
<evidence type="ECO:0000256" key="5">
    <source>
        <dbReference type="ARBA" id="ARBA00023136"/>
    </source>
</evidence>
<feature type="transmembrane region" description="Helical" evidence="6">
    <location>
        <begin position="188"/>
        <end position="206"/>
    </location>
</feature>
<dbReference type="EMBL" id="FNED01000001">
    <property type="protein sequence ID" value="SDI10555.1"/>
    <property type="molecule type" value="Genomic_DNA"/>
</dbReference>
<feature type="transmembrane region" description="Helical" evidence="6">
    <location>
        <begin position="7"/>
        <end position="27"/>
    </location>
</feature>
<keyword evidence="5 6" id="KW-0472">Membrane</keyword>
<dbReference type="PANTHER" id="PTHR32322">
    <property type="entry name" value="INNER MEMBRANE TRANSPORTER"/>
    <property type="match status" value="1"/>
</dbReference>
<feature type="transmembrane region" description="Helical" evidence="6">
    <location>
        <begin position="73"/>
        <end position="92"/>
    </location>
</feature>
<evidence type="ECO:0000256" key="1">
    <source>
        <dbReference type="ARBA" id="ARBA00004127"/>
    </source>
</evidence>
<evidence type="ECO:0000256" key="2">
    <source>
        <dbReference type="ARBA" id="ARBA00007362"/>
    </source>
</evidence>
<dbReference type="Proteomes" id="UP000182836">
    <property type="component" value="Unassembled WGS sequence"/>
</dbReference>
<dbReference type="SUPFAM" id="SSF103481">
    <property type="entry name" value="Multidrug resistance efflux transporter EmrE"/>
    <property type="match status" value="2"/>
</dbReference>
<feature type="transmembrane region" description="Helical" evidence="6">
    <location>
        <begin position="98"/>
        <end position="119"/>
    </location>
</feature>
<accession>A0A1G8HV22</accession>
<comment type="similarity">
    <text evidence="2">Belongs to the EamA transporter family.</text>
</comment>
<proteinExistence type="inferred from homology"/>
<evidence type="ECO:0000256" key="4">
    <source>
        <dbReference type="ARBA" id="ARBA00022989"/>
    </source>
</evidence>
<organism evidence="8 9">
    <name type="scientific">Aneurinibacillus migulanus</name>
    <name type="common">Bacillus migulanus</name>
    <dbReference type="NCBI Taxonomy" id="47500"/>
    <lineage>
        <taxon>Bacteria</taxon>
        <taxon>Bacillati</taxon>
        <taxon>Bacillota</taxon>
        <taxon>Bacilli</taxon>
        <taxon>Bacillales</taxon>
        <taxon>Paenibacillaceae</taxon>
        <taxon>Aneurinibacillus group</taxon>
        <taxon>Aneurinibacillus</taxon>
    </lineage>
</organism>
<gene>
    <name evidence="8" type="ORF">SAMN04487909_101564</name>
</gene>
<keyword evidence="4 6" id="KW-1133">Transmembrane helix</keyword>
<evidence type="ECO:0000313" key="8">
    <source>
        <dbReference type="EMBL" id="SDI10555.1"/>
    </source>
</evidence>
<dbReference type="PANTHER" id="PTHR32322:SF9">
    <property type="entry name" value="AMINO-ACID METABOLITE EFFLUX PUMP-RELATED"/>
    <property type="match status" value="1"/>
</dbReference>
<evidence type="ECO:0000313" key="9">
    <source>
        <dbReference type="Proteomes" id="UP000182836"/>
    </source>
</evidence>
<protein>
    <submittedName>
        <fullName evidence="8">Permease of the drug/metabolite transporter (DMT) superfamily</fullName>
    </submittedName>
</protein>
<dbReference type="GO" id="GO:0016020">
    <property type="term" value="C:membrane"/>
    <property type="evidence" value="ECO:0007669"/>
    <property type="project" value="UniProtKB-SubCell"/>
</dbReference>
<feature type="transmembrane region" description="Helical" evidence="6">
    <location>
        <begin position="33"/>
        <end position="53"/>
    </location>
</feature>
<feature type="transmembrane region" description="Helical" evidence="6">
    <location>
        <begin position="218"/>
        <end position="239"/>
    </location>
</feature>